<dbReference type="EMBL" id="JYDI01005480">
    <property type="protein sequence ID" value="KRY04677.1"/>
    <property type="molecule type" value="Genomic_DNA"/>
</dbReference>
<evidence type="ECO:0000313" key="1">
    <source>
        <dbReference type="EMBL" id="KRY04677.1"/>
    </source>
</evidence>
<reference evidence="1 2" key="1">
    <citation type="submission" date="2015-01" db="EMBL/GenBank/DDBJ databases">
        <title>Evolution of Trichinella species and genotypes.</title>
        <authorList>
            <person name="Korhonen P.K."/>
            <person name="Edoardo P."/>
            <person name="Giuseppe L.R."/>
            <person name="Gasser R.B."/>
        </authorList>
    </citation>
    <scope>NUCLEOTIDE SEQUENCE [LARGE SCALE GENOMIC DNA]</scope>
    <source>
        <strain evidence="1">ISS120</strain>
    </source>
</reference>
<name>A0A0V0YWH7_TRIBR</name>
<accession>A0A0V0YWH7</accession>
<comment type="caution">
    <text evidence="1">The sequence shown here is derived from an EMBL/GenBank/DDBJ whole genome shotgun (WGS) entry which is preliminary data.</text>
</comment>
<gene>
    <name evidence="1" type="ORF">T03_374</name>
</gene>
<keyword evidence="2" id="KW-1185">Reference proteome</keyword>
<organism evidence="1 2">
    <name type="scientific">Trichinella britovi</name>
    <name type="common">Parasitic roundworm</name>
    <dbReference type="NCBI Taxonomy" id="45882"/>
    <lineage>
        <taxon>Eukaryota</taxon>
        <taxon>Metazoa</taxon>
        <taxon>Ecdysozoa</taxon>
        <taxon>Nematoda</taxon>
        <taxon>Enoplea</taxon>
        <taxon>Dorylaimia</taxon>
        <taxon>Trichinellida</taxon>
        <taxon>Trichinellidae</taxon>
        <taxon>Trichinella</taxon>
    </lineage>
</organism>
<dbReference type="Proteomes" id="UP000054653">
    <property type="component" value="Unassembled WGS sequence"/>
</dbReference>
<dbReference type="AlphaFoldDB" id="A0A0V0YWH7"/>
<evidence type="ECO:0000313" key="2">
    <source>
        <dbReference type="Proteomes" id="UP000054653"/>
    </source>
</evidence>
<proteinExistence type="predicted"/>
<protein>
    <submittedName>
        <fullName evidence="1">Uncharacterized protein</fullName>
    </submittedName>
</protein>
<sequence length="54" mass="6138">MHGIGICCVQTPLVAFSSDHIDKRAIILIRVQCKRKRSSLNPKENNFVVYILVI</sequence>